<evidence type="ECO:0000256" key="5">
    <source>
        <dbReference type="ARBA" id="ARBA00022833"/>
    </source>
</evidence>
<accession>A0A6A1WN98</accession>
<dbReference type="InterPro" id="IPR036365">
    <property type="entry name" value="PGBD-like_sf"/>
</dbReference>
<dbReference type="SMART" id="SM00235">
    <property type="entry name" value="ZnMc"/>
    <property type="match status" value="1"/>
</dbReference>
<gene>
    <name evidence="9" type="ORF">CJ030_MR1G023898</name>
</gene>
<keyword evidence="3" id="KW-0479">Metal-binding</keyword>
<dbReference type="InterPro" id="IPR002477">
    <property type="entry name" value="Peptidoglycan-bd-like"/>
</dbReference>
<sequence length="265" mass="29296">MNSRVFSLFSSTLLLLLLVALLPLLSCATSPESDDKRKSAFEFLKHLQGCHHGDKVKGIHDLKKYLEHFGYLSYSPSKNHTHADDDDFDELLESAVKTYQRNYHLNATGNLDAQTVSKMMTPRCGVADIINGTNWMHSGKKWHGHNHGKFHTVSHFSFFPRRQKWPATKGNHGDGSPFDGNGGILAHAFAPTDGRFHYDADEQWSVGARPGAFDLETVALHEIGHLLGLGHSSVEGAIMFSSISPGMTKGLHGDDMQGIKALYNT</sequence>
<evidence type="ECO:0000256" key="2">
    <source>
        <dbReference type="ARBA" id="ARBA00022670"/>
    </source>
</evidence>
<keyword evidence="7" id="KW-0732">Signal</keyword>
<dbReference type="GO" id="GO:0030574">
    <property type="term" value="P:collagen catabolic process"/>
    <property type="evidence" value="ECO:0007669"/>
    <property type="project" value="TreeGrafter"/>
</dbReference>
<feature type="domain" description="Peptidase metallopeptidase" evidence="8">
    <location>
        <begin position="61"/>
        <end position="265"/>
    </location>
</feature>
<dbReference type="PANTHER" id="PTHR10201:SF213">
    <property type="entry name" value="METALLOENDOPROTEINASE 2-MMP-LIKE"/>
    <property type="match status" value="1"/>
</dbReference>
<evidence type="ECO:0000256" key="6">
    <source>
        <dbReference type="ARBA" id="ARBA00023049"/>
    </source>
</evidence>
<dbReference type="Pfam" id="PF01471">
    <property type="entry name" value="PG_binding_1"/>
    <property type="match status" value="1"/>
</dbReference>
<dbReference type="Pfam" id="PF00413">
    <property type="entry name" value="Peptidase_M10"/>
    <property type="match status" value="1"/>
</dbReference>
<feature type="chain" id="PRO_5025582564" evidence="7">
    <location>
        <begin position="29"/>
        <end position="265"/>
    </location>
</feature>
<dbReference type="Proteomes" id="UP000516437">
    <property type="component" value="Chromosome 1"/>
</dbReference>
<dbReference type="InterPro" id="IPR006026">
    <property type="entry name" value="Peptidase_Metallo"/>
</dbReference>
<dbReference type="SUPFAM" id="SSF47090">
    <property type="entry name" value="PGBD-like"/>
    <property type="match status" value="1"/>
</dbReference>
<dbReference type="EMBL" id="RXIC02000019">
    <property type="protein sequence ID" value="KAB1226153.1"/>
    <property type="molecule type" value="Genomic_DNA"/>
</dbReference>
<evidence type="ECO:0000313" key="9">
    <source>
        <dbReference type="EMBL" id="KAB1226153.1"/>
    </source>
</evidence>
<proteinExistence type="inferred from homology"/>
<name>A0A6A1WN98_9ROSI</name>
<evidence type="ECO:0000313" key="10">
    <source>
        <dbReference type="Proteomes" id="UP000516437"/>
    </source>
</evidence>
<dbReference type="AlphaFoldDB" id="A0A6A1WN98"/>
<keyword evidence="4" id="KW-0378">Hydrolase</keyword>
<protein>
    <submittedName>
        <fullName evidence="9">Metalloendoproteinase 1</fullName>
    </submittedName>
</protein>
<keyword evidence="2" id="KW-0645">Protease</keyword>
<dbReference type="OrthoDB" id="406838at2759"/>
<evidence type="ECO:0000256" key="7">
    <source>
        <dbReference type="SAM" id="SignalP"/>
    </source>
</evidence>
<dbReference type="InterPro" id="IPR024079">
    <property type="entry name" value="MetalloPept_cat_dom_sf"/>
</dbReference>
<reference evidence="9 10" key="1">
    <citation type="journal article" date="2019" name="Plant Biotechnol. J.">
        <title>The red bayberry genome and genetic basis of sex determination.</title>
        <authorList>
            <person name="Jia H.M."/>
            <person name="Jia H.J."/>
            <person name="Cai Q.L."/>
            <person name="Wang Y."/>
            <person name="Zhao H.B."/>
            <person name="Yang W.F."/>
            <person name="Wang G.Y."/>
            <person name="Li Y.H."/>
            <person name="Zhan D.L."/>
            <person name="Shen Y.T."/>
            <person name="Niu Q.F."/>
            <person name="Chang L."/>
            <person name="Qiu J."/>
            <person name="Zhao L."/>
            <person name="Xie H.B."/>
            <person name="Fu W.Y."/>
            <person name="Jin J."/>
            <person name="Li X.W."/>
            <person name="Jiao Y."/>
            <person name="Zhou C.C."/>
            <person name="Tu T."/>
            <person name="Chai C.Y."/>
            <person name="Gao J.L."/>
            <person name="Fan L.J."/>
            <person name="van de Weg E."/>
            <person name="Wang J.Y."/>
            <person name="Gao Z.S."/>
        </authorList>
    </citation>
    <scope>NUCLEOTIDE SEQUENCE [LARGE SCALE GENOMIC DNA]</scope>
    <source>
        <tissue evidence="9">Leaves</tissue>
    </source>
</reference>
<comment type="caution">
    <text evidence="9">The sequence shown here is derived from an EMBL/GenBank/DDBJ whole genome shotgun (WGS) entry which is preliminary data.</text>
</comment>
<dbReference type="GO" id="GO:0006508">
    <property type="term" value="P:proteolysis"/>
    <property type="evidence" value="ECO:0007669"/>
    <property type="project" value="UniProtKB-KW"/>
</dbReference>
<organism evidence="9 10">
    <name type="scientific">Morella rubra</name>
    <name type="common">Chinese bayberry</name>
    <dbReference type="NCBI Taxonomy" id="262757"/>
    <lineage>
        <taxon>Eukaryota</taxon>
        <taxon>Viridiplantae</taxon>
        <taxon>Streptophyta</taxon>
        <taxon>Embryophyta</taxon>
        <taxon>Tracheophyta</taxon>
        <taxon>Spermatophyta</taxon>
        <taxon>Magnoliopsida</taxon>
        <taxon>eudicotyledons</taxon>
        <taxon>Gunneridae</taxon>
        <taxon>Pentapetalae</taxon>
        <taxon>rosids</taxon>
        <taxon>fabids</taxon>
        <taxon>Fagales</taxon>
        <taxon>Myricaceae</taxon>
        <taxon>Morella</taxon>
    </lineage>
</organism>
<dbReference type="SUPFAM" id="SSF55486">
    <property type="entry name" value="Metalloproteases ('zincins'), catalytic domain"/>
    <property type="match status" value="1"/>
</dbReference>
<dbReference type="PANTHER" id="PTHR10201">
    <property type="entry name" value="MATRIX METALLOPROTEINASE"/>
    <property type="match status" value="1"/>
</dbReference>
<dbReference type="Gene3D" id="3.40.390.10">
    <property type="entry name" value="Collagenase (Catalytic Domain)"/>
    <property type="match status" value="2"/>
</dbReference>
<dbReference type="GO" id="GO:0008270">
    <property type="term" value="F:zinc ion binding"/>
    <property type="evidence" value="ECO:0007669"/>
    <property type="project" value="InterPro"/>
</dbReference>
<feature type="signal peptide" evidence="7">
    <location>
        <begin position="1"/>
        <end position="28"/>
    </location>
</feature>
<evidence type="ECO:0000256" key="4">
    <source>
        <dbReference type="ARBA" id="ARBA00022801"/>
    </source>
</evidence>
<keyword evidence="10" id="KW-1185">Reference proteome</keyword>
<evidence type="ECO:0000256" key="1">
    <source>
        <dbReference type="ARBA" id="ARBA00009614"/>
    </source>
</evidence>
<evidence type="ECO:0000256" key="3">
    <source>
        <dbReference type="ARBA" id="ARBA00022723"/>
    </source>
</evidence>
<dbReference type="GO" id="GO:0004222">
    <property type="term" value="F:metalloendopeptidase activity"/>
    <property type="evidence" value="ECO:0007669"/>
    <property type="project" value="InterPro"/>
</dbReference>
<evidence type="ECO:0000259" key="8">
    <source>
        <dbReference type="SMART" id="SM00235"/>
    </source>
</evidence>
<keyword evidence="5" id="KW-0862">Zinc</keyword>
<keyword evidence="6" id="KW-0482">Metalloprotease</keyword>
<dbReference type="GO" id="GO:0031012">
    <property type="term" value="C:extracellular matrix"/>
    <property type="evidence" value="ECO:0007669"/>
    <property type="project" value="InterPro"/>
</dbReference>
<dbReference type="GO" id="GO:0030198">
    <property type="term" value="P:extracellular matrix organization"/>
    <property type="evidence" value="ECO:0007669"/>
    <property type="project" value="TreeGrafter"/>
</dbReference>
<comment type="similarity">
    <text evidence="1">Belongs to the peptidase M10A family. Matrix metalloproteinases (MMPs) subfamily.</text>
</comment>
<dbReference type="InterPro" id="IPR001818">
    <property type="entry name" value="Pept_M10_metallopeptidase"/>
</dbReference>